<dbReference type="Pfam" id="PF00443">
    <property type="entry name" value="UCH"/>
    <property type="match status" value="1"/>
</dbReference>
<evidence type="ECO:0000256" key="5">
    <source>
        <dbReference type="ARBA" id="ARBA00022728"/>
    </source>
</evidence>
<keyword evidence="8" id="KW-0508">mRNA splicing</keyword>
<evidence type="ECO:0000256" key="11">
    <source>
        <dbReference type="SAM" id="MobiDB-lite"/>
    </source>
</evidence>
<dbReference type="PANTHER" id="PTHR21646:SF16">
    <property type="entry name" value="U4_U6.U5 TRI-SNRNP-ASSOCIATED PROTEIN 2"/>
    <property type="match status" value="1"/>
</dbReference>
<name>A9UP55_MONBE</name>
<dbReference type="GO" id="GO:0005681">
    <property type="term" value="C:spliceosomal complex"/>
    <property type="evidence" value="ECO:0007669"/>
    <property type="project" value="UniProtKB-KW"/>
</dbReference>
<evidence type="ECO:0000256" key="10">
    <source>
        <dbReference type="PROSITE-ProRule" id="PRU00502"/>
    </source>
</evidence>
<evidence type="ECO:0000256" key="1">
    <source>
        <dbReference type="ARBA" id="ARBA00004123"/>
    </source>
</evidence>
<dbReference type="InterPro" id="IPR050185">
    <property type="entry name" value="Ub_carboxyl-term_hydrolase"/>
</dbReference>
<evidence type="ECO:0000259" key="12">
    <source>
        <dbReference type="PROSITE" id="PS50235"/>
    </source>
</evidence>
<evidence type="ECO:0000259" key="13">
    <source>
        <dbReference type="PROSITE" id="PS50271"/>
    </source>
</evidence>
<evidence type="ECO:0000256" key="9">
    <source>
        <dbReference type="ARBA" id="ARBA00023242"/>
    </source>
</evidence>
<feature type="region of interest" description="Disordered" evidence="11">
    <location>
        <begin position="35"/>
        <end position="154"/>
    </location>
</feature>
<protein>
    <submittedName>
        <fullName evidence="15">Uncharacterized protein</fullName>
    </submittedName>
</protein>
<dbReference type="CDD" id="cd02669">
    <property type="entry name" value="Peptidase_C19M"/>
    <property type="match status" value="1"/>
</dbReference>
<dbReference type="OMA" id="QLRRFKC"/>
<evidence type="ECO:0000256" key="6">
    <source>
        <dbReference type="ARBA" id="ARBA00022771"/>
    </source>
</evidence>
<dbReference type="InterPro" id="IPR013083">
    <property type="entry name" value="Znf_RING/FYVE/PHD"/>
</dbReference>
<keyword evidence="3" id="KW-0507">mRNA processing</keyword>
<comment type="subcellular location">
    <subcellularLocation>
        <location evidence="1">Nucleus</location>
    </subcellularLocation>
</comment>
<feature type="compositionally biased region" description="Polar residues" evidence="11">
    <location>
        <begin position="65"/>
        <end position="75"/>
    </location>
</feature>
<dbReference type="eggNOG" id="KOG2026">
    <property type="taxonomic scope" value="Eukaryota"/>
</dbReference>
<comment type="similarity">
    <text evidence="2">Belongs to the peptidase C19 family.</text>
</comment>
<dbReference type="SMART" id="SM00290">
    <property type="entry name" value="ZnF_UBP"/>
    <property type="match status" value="1"/>
</dbReference>
<evidence type="ECO:0000256" key="7">
    <source>
        <dbReference type="ARBA" id="ARBA00022833"/>
    </source>
</evidence>
<evidence type="ECO:0000313" key="15">
    <source>
        <dbReference type="EMBL" id="EDQ92814.1"/>
    </source>
</evidence>
<dbReference type="InterPro" id="IPR033809">
    <property type="entry name" value="USP39"/>
</dbReference>
<dbReference type="GO" id="GO:0016579">
    <property type="term" value="P:protein deubiquitination"/>
    <property type="evidence" value="ECO:0007669"/>
    <property type="project" value="InterPro"/>
</dbReference>
<evidence type="ECO:0000256" key="2">
    <source>
        <dbReference type="ARBA" id="ARBA00009085"/>
    </source>
</evidence>
<dbReference type="Gene3D" id="3.90.70.10">
    <property type="entry name" value="Cysteine proteinases"/>
    <property type="match status" value="1"/>
</dbReference>
<dbReference type="MEROPS" id="C19.972"/>
<dbReference type="PROSITE" id="PS50800">
    <property type="entry name" value="SAP"/>
    <property type="match status" value="1"/>
</dbReference>
<organism evidence="15 16">
    <name type="scientific">Monosiga brevicollis</name>
    <name type="common">Choanoflagellate</name>
    <dbReference type="NCBI Taxonomy" id="81824"/>
    <lineage>
        <taxon>Eukaryota</taxon>
        <taxon>Choanoflagellata</taxon>
        <taxon>Craspedida</taxon>
        <taxon>Salpingoecidae</taxon>
        <taxon>Monosiga</taxon>
    </lineage>
</organism>
<dbReference type="FunCoup" id="A9UP55">
    <property type="interactions" value="1414"/>
</dbReference>
<evidence type="ECO:0000256" key="8">
    <source>
        <dbReference type="ARBA" id="ARBA00023187"/>
    </source>
</evidence>
<dbReference type="Gene3D" id="1.10.720.30">
    <property type="entry name" value="SAP domain"/>
    <property type="match status" value="1"/>
</dbReference>
<evidence type="ECO:0000259" key="14">
    <source>
        <dbReference type="PROSITE" id="PS50800"/>
    </source>
</evidence>
<dbReference type="SUPFAM" id="SSF57850">
    <property type="entry name" value="RING/U-box"/>
    <property type="match status" value="1"/>
</dbReference>
<dbReference type="SUPFAM" id="SSF68906">
    <property type="entry name" value="SAP domain"/>
    <property type="match status" value="1"/>
</dbReference>
<dbReference type="InParanoid" id="A9UP55"/>
<dbReference type="InterPro" id="IPR001394">
    <property type="entry name" value="Peptidase_C19_UCH"/>
</dbReference>
<dbReference type="InterPro" id="IPR036361">
    <property type="entry name" value="SAP_dom_sf"/>
</dbReference>
<feature type="domain" description="UBP-type" evidence="13">
    <location>
        <begin position="166"/>
        <end position="263"/>
    </location>
</feature>
<evidence type="ECO:0000313" key="16">
    <source>
        <dbReference type="Proteomes" id="UP000001357"/>
    </source>
</evidence>
<feature type="compositionally biased region" description="Low complexity" evidence="11">
    <location>
        <begin position="48"/>
        <end position="58"/>
    </location>
</feature>
<gene>
    <name evidence="15" type="ORF">MONBRDRAFT_13756</name>
</gene>
<dbReference type="SUPFAM" id="SSF54001">
    <property type="entry name" value="Cysteine proteinases"/>
    <property type="match status" value="1"/>
</dbReference>
<dbReference type="STRING" id="81824.A9UP55"/>
<feature type="domain" description="USP" evidence="12">
    <location>
        <begin position="288"/>
        <end position="620"/>
    </location>
</feature>
<dbReference type="FunFam" id="3.30.40.10:FF:000068">
    <property type="entry name" value="U4/U6.U5 tri-snRNP-associated protein 2"/>
    <property type="match status" value="1"/>
</dbReference>
<keyword evidence="5" id="KW-0747">Spliceosome</keyword>
<dbReference type="AlphaFoldDB" id="A9UP55"/>
<accession>A9UP55</accession>
<keyword evidence="6 10" id="KW-0863">Zinc-finger</keyword>
<dbReference type="KEGG" id="mbr:MONBRDRAFT_13756"/>
<dbReference type="PROSITE" id="PS50235">
    <property type="entry name" value="USP_3"/>
    <property type="match status" value="1"/>
</dbReference>
<dbReference type="Pfam" id="PF02148">
    <property type="entry name" value="zf-UBP"/>
    <property type="match status" value="1"/>
</dbReference>
<dbReference type="Gene3D" id="3.30.40.10">
    <property type="entry name" value="Zinc/RING finger domain, C3HC4 (zinc finger)"/>
    <property type="match status" value="1"/>
</dbReference>
<keyword evidence="7" id="KW-0862">Zinc</keyword>
<evidence type="ECO:0000256" key="3">
    <source>
        <dbReference type="ARBA" id="ARBA00022664"/>
    </source>
</evidence>
<keyword evidence="9" id="KW-0539">Nucleus</keyword>
<dbReference type="GO" id="GO:0000245">
    <property type="term" value="P:spliceosomal complex assembly"/>
    <property type="evidence" value="ECO:0000318"/>
    <property type="project" value="GO_Central"/>
</dbReference>
<reference evidence="15 16" key="1">
    <citation type="journal article" date="2008" name="Nature">
        <title>The genome of the choanoflagellate Monosiga brevicollis and the origin of metazoans.</title>
        <authorList>
            <consortium name="JGI Sequencing"/>
            <person name="King N."/>
            <person name="Westbrook M.J."/>
            <person name="Young S.L."/>
            <person name="Kuo A."/>
            <person name="Abedin M."/>
            <person name="Chapman J."/>
            <person name="Fairclough S."/>
            <person name="Hellsten U."/>
            <person name="Isogai Y."/>
            <person name="Letunic I."/>
            <person name="Marr M."/>
            <person name="Pincus D."/>
            <person name="Putnam N."/>
            <person name="Rokas A."/>
            <person name="Wright K.J."/>
            <person name="Zuzow R."/>
            <person name="Dirks W."/>
            <person name="Good M."/>
            <person name="Goodstein D."/>
            <person name="Lemons D."/>
            <person name="Li W."/>
            <person name="Lyons J.B."/>
            <person name="Morris A."/>
            <person name="Nichols S."/>
            <person name="Richter D.J."/>
            <person name="Salamov A."/>
            <person name="Bork P."/>
            <person name="Lim W.A."/>
            <person name="Manning G."/>
            <person name="Miller W.T."/>
            <person name="McGinnis W."/>
            <person name="Shapiro H."/>
            <person name="Tjian R."/>
            <person name="Grigoriev I.V."/>
            <person name="Rokhsar D."/>
        </authorList>
    </citation>
    <scope>NUCLEOTIDE SEQUENCE [LARGE SCALE GENOMIC DNA]</scope>
    <source>
        <strain evidence="16">MX1 / ATCC 50154</strain>
    </source>
</reference>
<dbReference type="PROSITE" id="PS50271">
    <property type="entry name" value="ZF_UBP"/>
    <property type="match status" value="1"/>
</dbReference>
<dbReference type="GO" id="GO:0004843">
    <property type="term" value="F:cysteine-type deubiquitinase activity"/>
    <property type="evidence" value="ECO:0007669"/>
    <property type="project" value="InterPro"/>
</dbReference>
<proteinExistence type="inferred from homology"/>
<dbReference type="InterPro" id="IPR001607">
    <property type="entry name" value="Znf_UBP"/>
</dbReference>
<dbReference type="PANTHER" id="PTHR21646">
    <property type="entry name" value="UBIQUITIN CARBOXYL-TERMINAL HYDROLASE"/>
    <property type="match status" value="1"/>
</dbReference>
<dbReference type="InterPro" id="IPR003034">
    <property type="entry name" value="SAP_dom"/>
</dbReference>
<dbReference type="InterPro" id="IPR038765">
    <property type="entry name" value="Papain-like_cys_pep_sf"/>
</dbReference>
<dbReference type="InterPro" id="IPR028889">
    <property type="entry name" value="USP"/>
</dbReference>
<sequence>MDPASLKVTELKAELAERGLPTSGRKAELVERLSTALQESASSPPPAAVAATTAATATVKEEAQENQPVASTTSEEAVPKREAQESDTAAESETAGPATKRVKQEPNETSVKQEPTEASIAPKQTAKAEPTDGSVQGHQATGADDEDEEEEAFRRYEREAQLERSRNCPYLDTISRARLDFDFEKLCSVNLSNQNVYACLVCGKYYQGRGKGTNAYMHSLEASHHVFLNLHTLRFYCLPDNYEVIDNSLSDIQFVLKPTFSKAMMHALDHSSRYSRALDGTTYLPGIVGLNNIKANDYVNVVVQTLNRVPSLRNFFLDPEATRRMTDPLIVSSRFLLALALAKLIRKINNPRAFKSHVSPHEFLQAVNNGSKRQFRLTEQADPVDLLSWLLNTLQRKLSKRGSNIVADTFQGRMRVTSRKLPPPPDVQEVSGLRIDPNSEEYQDKVSEQKFLFLGLDLPPPPLYQDETRQNIIPQVPLFELLSKFDGSTSSEYKTYKDTIVKSFRLLDMPQYLILHVKRFTKNAFFVEKNPTIVNFPVKDIDFAGLVAEEFRDSSKTYKYDLLCNIVHDGLPGAGKGTYRAHLYHKGCKKWFEVQDLHVADVLPEMITLSESYIQVCVFN</sequence>
<dbReference type="Pfam" id="PF02037">
    <property type="entry name" value="SAP"/>
    <property type="match status" value="1"/>
</dbReference>
<evidence type="ECO:0000256" key="4">
    <source>
        <dbReference type="ARBA" id="ARBA00022723"/>
    </source>
</evidence>
<dbReference type="RefSeq" id="XP_001742576.1">
    <property type="nucleotide sequence ID" value="XM_001742524.1"/>
</dbReference>
<dbReference type="GO" id="GO:0008270">
    <property type="term" value="F:zinc ion binding"/>
    <property type="evidence" value="ECO:0007669"/>
    <property type="project" value="UniProtKB-KW"/>
</dbReference>
<dbReference type="GeneID" id="5888173"/>
<dbReference type="EMBL" id="CH991543">
    <property type="protein sequence ID" value="EDQ92814.1"/>
    <property type="molecule type" value="Genomic_DNA"/>
</dbReference>
<feature type="domain" description="SAP" evidence="14">
    <location>
        <begin position="3"/>
        <end position="37"/>
    </location>
</feature>
<dbReference type="SMART" id="SM00513">
    <property type="entry name" value="SAP"/>
    <property type="match status" value="1"/>
</dbReference>
<keyword evidence="4" id="KW-0479">Metal-binding</keyword>
<dbReference type="Proteomes" id="UP000001357">
    <property type="component" value="Unassembled WGS sequence"/>
</dbReference>
<keyword evidence="16" id="KW-1185">Reference proteome</keyword>